<dbReference type="PANTHER" id="PTHR11011">
    <property type="entry name" value="MALE STERILITY PROTEIN 2-RELATED"/>
    <property type="match status" value="1"/>
</dbReference>
<dbReference type="InterPro" id="IPR013120">
    <property type="entry name" value="FAR_NAD-bd"/>
</dbReference>
<feature type="compositionally biased region" description="Low complexity" evidence="5">
    <location>
        <begin position="285"/>
        <end position="294"/>
    </location>
</feature>
<accession>A0A3Q0IZR4</accession>
<dbReference type="InterPro" id="IPR033640">
    <property type="entry name" value="FAR_C"/>
</dbReference>
<dbReference type="PaxDb" id="121845-A0A3Q0IZR4"/>
<sequence>MDYFETRDNIFDSDNTFSSSVVRTQVNRNTPMYQFFKGLNVFLTGASGFMGKVFIEKLLRCYPEVGGIYILLRSKKNKTVQERLAEQFKDEVKSSSSSSSAHPSPHKNKDKDSSAIPSTSTSSSTSNPTNSSSSKKDKKDKDRDKEKEKEKKDKEKDKSAKKEKKDKKEKSHKHKDKDRERDKDEKKEQKESKSSSKIVSSSHNSKEPASGSQLISHPPPPAPTPTQKSPVKTKEKEKEKESSTTHDKHSKHKHKKKDKHGDKTNPKEKDAKSKEKESHKSSAVRPTRGATRGTRIGGRGSRSRGLFGWRCFRRVDAECARVKRYMINRSVLTEVFRFRCYPEVGGIYILLRSKKNKTVQERLAEQFKDELFDRLKNEQADILQRKVHIISGDISQPSLGISSHDQQFIQHHIHVIIHAAASLRFDELIQDAFTLNIQATRELLDLATRCSQLKAILHVSTLYTHSYREDIQEEFYPPLFSYEDLAHVMQTTNQEELEILSSMLFGGIYNNSYSFTKAIGESVVEKYLYKLPLAMVRPSIVVSTWKEPIVGWSNNLYGPGGAAAGAALGLIHTFYAKHDKKCDLIPVDVATNMMLGVVWKTALDHGHVAPPASLVAPIPRTDPPVYNLSISSSYPITWLEYMNSVQAAGKCDEQYIASVLAIWTYTFCMEQNQFMYLLRVWFLHMIPGMIMDTVLRCLNKPPRLMKIYAKITILYLLVFSPSLVVPIPRTDPPVYNLSISSSYPITWLEYMNSVQAAGKCDEQYIASVLAIWTYTFCMEQNQFMYLLRVWFLHMIPGMIMDTVLRCLNKPPRLMKIYAKIMKFSKYFKPYVERDWVFGTHHVANLLGQIPPEDQTNVDFSMEGFTWPDYMIFYFRGGKLYVLKDPYSRMEKGRIHFRRLKAMHFVFLSLVYSLLAWVLYKVFLPYVSAYLPKIS</sequence>
<feature type="domain" description="Thioester reductase (TE)" evidence="7">
    <location>
        <begin position="43"/>
        <end position="95"/>
    </location>
</feature>
<dbReference type="InterPro" id="IPR026055">
    <property type="entry name" value="FAR"/>
</dbReference>
<feature type="transmembrane region" description="Helical" evidence="4">
    <location>
        <begin position="707"/>
        <end position="727"/>
    </location>
</feature>
<dbReference type="GeneID" id="103510293"/>
<feature type="compositionally biased region" description="Basic and acidic residues" evidence="5">
    <location>
        <begin position="177"/>
        <end position="194"/>
    </location>
</feature>
<keyword evidence="8" id="KW-1185">Reference proteome</keyword>
<dbReference type="Proteomes" id="UP000079169">
    <property type="component" value="Unplaced"/>
</dbReference>
<comment type="catalytic activity">
    <reaction evidence="4">
        <text>a long-chain fatty acyl-CoA + 2 NADPH + 2 H(+) = a long-chain primary fatty alcohol + 2 NADP(+) + CoA</text>
        <dbReference type="Rhea" id="RHEA:52716"/>
        <dbReference type="ChEBI" id="CHEBI:15378"/>
        <dbReference type="ChEBI" id="CHEBI:57287"/>
        <dbReference type="ChEBI" id="CHEBI:57783"/>
        <dbReference type="ChEBI" id="CHEBI:58349"/>
        <dbReference type="ChEBI" id="CHEBI:77396"/>
        <dbReference type="ChEBI" id="CHEBI:83139"/>
        <dbReference type="EC" id="1.2.1.84"/>
    </reaction>
</comment>
<feature type="region of interest" description="Disordered" evidence="5">
    <location>
        <begin position="88"/>
        <end position="301"/>
    </location>
</feature>
<feature type="domain" description="Fatty acyl-CoA reductase C-terminal" evidence="6">
    <location>
        <begin position="792"/>
        <end position="884"/>
    </location>
</feature>
<protein>
    <recommendedName>
        <fullName evidence="4">Fatty acyl-CoA reductase</fullName>
        <ecNumber evidence="4">1.2.1.84</ecNumber>
    </recommendedName>
</protein>
<evidence type="ECO:0000256" key="2">
    <source>
        <dbReference type="ARBA" id="ARBA00022516"/>
    </source>
</evidence>
<proteinExistence type="inferred from homology"/>
<keyword evidence="2 4" id="KW-0444">Lipid biosynthesis</keyword>
<feature type="domain" description="Thioester reductase (TE)" evidence="7">
    <location>
        <begin position="339"/>
        <end position="594"/>
    </location>
</feature>
<feature type="compositionally biased region" description="Basic and acidic residues" evidence="5">
    <location>
        <begin position="232"/>
        <end position="247"/>
    </location>
</feature>
<feature type="transmembrane region" description="Helical" evidence="4">
    <location>
        <begin position="674"/>
        <end position="695"/>
    </location>
</feature>
<feature type="compositionally biased region" description="Basic and acidic residues" evidence="5">
    <location>
        <begin position="134"/>
        <end position="160"/>
    </location>
</feature>
<dbReference type="SUPFAM" id="SSF51735">
    <property type="entry name" value="NAD(P)-binding Rossmann-fold domains"/>
    <property type="match status" value="2"/>
</dbReference>
<dbReference type="PANTHER" id="PTHR11011:SF81">
    <property type="entry name" value="FATTY ACYL-COA REDUCTASE"/>
    <property type="match status" value="1"/>
</dbReference>
<dbReference type="InterPro" id="IPR036291">
    <property type="entry name" value="NAD(P)-bd_dom_sf"/>
</dbReference>
<dbReference type="KEGG" id="dci:103510293"/>
<dbReference type="STRING" id="121845.A0A3Q0IZR4"/>
<keyword evidence="4" id="KW-0521">NADP</keyword>
<gene>
    <name evidence="9" type="primary">LOC103510293</name>
</gene>
<keyword evidence="4" id="KW-0560">Oxidoreductase</keyword>
<dbReference type="CDD" id="cd09071">
    <property type="entry name" value="FAR_C"/>
    <property type="match status" value="1"/>
</dbReference>
<dbReference type="Pfam" id="PF07993">
    <property type="entry name" value="NAD_binding_4"/>
    <property type="match status" value="2"/>
</dbReference>
<dbReference type="EC" id="1.2.1.84" evidence="4"/>
<feature type="compositionally biased region" description="Basic and acidic residues" evidence="5">
    <location>
        <begin position="259"/>
        <end position="280"/>
    </location>
</feature>
<name>A0A3Q0IZR4_DIACI</name>
<dbReference type="GO" id="GO:0035336">
    <property type="term" value="P:long-chain fatty-acyl-CoA metabolic process"/>
    <property type="evidence" value="ECO:0007669"/>
    <property type="project" value="TreeGrafter"/>
</dbReference>
<evidence type="ECO:0000256" key="5">
    <source>
        <dbReference type="SAM" id="MobiDB-lite"/>
    </source>
</evidence>
<dbReference type="Gene3D" id="3.40.50.720">
    <property type="entry name" value="NAD(P)-binding Rossmann-like Domain"/>
    <property type="match status" value="2"/>
</dbReference>
<evidence type="ECO:0000259" key="7">
    <source>
        <dbReference type="Pfam" id="PF07993"/>
    </source>
</evidence>
<feature type="compositionally biased region" description="Basic residues" evidence="5">
    <location>
        <begin position="248"/>
        <end position="258"/>
    </location>
</feature>
<dbReference type="RefSeq" id="XP_026680183.1">
    <property type="nucleotide sequence ID" value="XM_026824382.1"/>
</dbReference>
<feature type="transmembrane region" description="Helical" evidence="4">
    <location>
        <begin position="785"/>
        <end position="807"/>
    </location>
</feature>
<reference evidence="9" key="1">
    <citation type="submission" date="2025-08" db="UniProtKB">
        <authorList>
            <consortium name="RefSeq"/>
        </authorList>
    </citation>
    <scope>IDENTIFICATION</scope>
</reference>
<evidence type="ECO:0000256" key="3">
    <source>
        <dbReference type="ARBA" id="ARBA00023098"/>
    </source>
</evidence>
<dbReference type="GO" id="GO:0102965">
    <property type="term" value="F:alcohol-forming long-chain fatty acyl-CoA reductase activity"/>
    <property type="evidence" value="ECO:0007669"/>
    <property type="project" value="UniProtKB-EC"/>
</dbReference>
<evidence type="ECO:0000313" key="9">
    <source>
        <dbReference type="RefSeq" id="XP_026680183.1"/>
    </source>
</evidence>
<dbReference type="AlphaFoldDB" id="A0A3Q0IZR4"/>
<feature type="compositionally biased region" description="Low complexity" evidence="5">
    <location>
        <begin position="114"/>
        <end position="133"/>
    </location>
</feature>
<evidence type="ECO:0000256" key="1">
    <source>
        <dbReference type="ARBA" id="ARBA00005928"/>
    </source>
</evidence>
<dbReference type="GO" id="GO:0080019">
    <property type="term" value="F:alcohol-forming very long-chain fatty acyl-CoA reductase activity"/>
    <property type="evidence" value="ECO:0007669"/>
    <property type="project" value="InterPro"/>
</dbReference>
<dbReference type="Pfam" id="PF03015">
    <property type="entry name" value="Sterile"/>
    <property type="match status" value="1"/>
</dbReference>
<keyword evidence="4" id="KW-1133">Transmembrane helix</keyword>
<feature type="compositionally biased region" description="Basic residues" evidence="5">
    <location>
        <begin position="161"/>
        <end position="176"/>
    </location>
</feature>
<comment type="function">
    <text evidence="4">Catalyzes the reduction of fatty acyl-CoA to fatty alcohols.</text>
</comment>
<keyword evidence="4" id="KW-0812">Transmembrane</keyword>
<evidence type="ECO:0000256" key="4">
    <source>
        <dbReference type="RuleBase" id="RU363097"/>
    </source>
</evidence>
<feature type="transmembrane region" description="Helical" evidence="4">
    <location>
        <begin position="901"/>
        <end position="919"/>
    </location>
</feature>
<keyword evidence="4" id="KW-0472">Membrane</keyword>
<evidence type="ECO:0000259" key="6">
    <source>
        <dbReference type="Pfam" id="PF03015"/>
    </source>
</evidence>
<organism evidence="8 9">
    <name type="scientific">Diaphorina citri</name>
    <name type="common">Asian citrus psyllid</name>
    <dbReference type="NCBI Taxonomy" id="121845"/>
    <lineage>
        <taxon>Eukaryota</taxon>
        <taxon>Metazoa</taxon>
        <taxon>Ecdysozoa</taxon>
        <taxon>Arthropoda</taxon>
        <taxon>Hexapoda</taxon>
        <taxon>Insecta</taxon>
        <taxon>Pterygota</taxon>
        <taxon>Neoptera</taxon>
        <taxon>Paraneoptera</taxon>
        <taxon>Hemiptera</taxon>
        <taxon>Sternorrhyncha</taxon>
        <taxon>Psylloidea</taxon>
        <taxon>Psyllidae</taxon>
        <taxon>Diaphorininae</taxon>
        <taxon>Diaphorina</taxon>
    </lineage>
</organism>
<comment type="similarity">
    <text evidence="1 4">Belongs to the fatty acyl-CoA reductase family.</text>
</comment>
<keyword evidence="3 4" id="KW-0443">Lipid metabolism</keyword>
<dbReference type="GO" id="GO:0005777">
    <property type="term" value="C:peroxisome"/>
    <property type="evidence" value="ECO:0007669"/>
    <property type="project" value="TreeGrafter"/>
</dbReference>
<evidence type="ECO:0000313" key="8">
    <source>
        <dbReference type="Proteomes" id="UP000079169"/>
    </source>
</evidence>